<dbReference type="Proteomes" id="UP000683511">
    <property type="component" value="Chromosome"/>
</dbReference>
<sequence>MLVAFIPINTTTRVNREKRNYWALLKRNMNHESLDP</sequence>
<proteinExistence type="predicted"/>
<evidence type="ECO:0000313" key="2">
    <source>
        <dbReference type="Proteomes" id="UP000683511"/>
    </source>
</evidence>
<evidence type="ECO:0000313" key="1">
    <source>
        <dbReference type="EMBL" id="QXE25930.1"/>
    </source>
</evidence>
<accession>A0A975TBY6</accession>
<name>A0A975TBY6_9NOST</name>
<dbReference type="EMBL" id="CP021056">
    <property type="protein sequence ID" value="QXE25930.1"/>
    <property type="molecule type" value="Genomic_DNA"/>
</dbReference>
<reference evidence="1" key="1">
    <citation type="submission" date="2017-04" db="EMBL/GenBank/DDBJ databases">
        <title>Genome deletions in a multicellular cyanobacterial endosymbiont for morphological adaptation in marine diatoms.</title>
        <authorList>
            <person name="Wang Y."/>
            <person name="Gao H."/>
            <person name="Li R."/>
            <person name="Xu X."/>
        </authorList>
    </citation>
    <scope>NUCLEOTIDE SEQUENCE</scope>
    <source>
        <strain evidence="1">FACHB 800</strain>
    </source>
</reference>
<dbReference type="KEGG" id="rsin:B6N60_04652"/>
<dbReference type="AlphaFoldDB" id="A0A975TBY6"/>
<organism evidence="1 2">
    <name type="scientific">Richelia sinica FACHB-800</name>
    <dbReference type="NCBI Taxonomy" id="1357546"/>
    <lineage>
        <taxon>Bacteria</taxon>
        <taxon>Bacillati</taxon>
        <taxon>Cyanobacteriota</taxon>
        <taxon>Cyanophyceae</taxon>
        <taxon>Nostocales</taxon>
        <taxon>Nostocaceae</taxon>
        <taxon>Richelia</taxon>
    </lineage>
</organism>
<keyword evidence="2" id="KW-1185">Reference proteome</keyword>
<protein>
    <submittedName>
        <fullName evidence="1">Uncharacterized protein</fullName>
    </submittedName>
</protein>
<gene>
    <name evidence="1" type="ORF">B6N60_04652</name>
</gene>